<dbReference type="EMBL" id="RNRV01000002">
    <property type="protein sequence ID" value="MHO03031.1"/>
    <property type="molecule type" value="Genomic_DNA"/>
</dbReference>
<dbReference type="PANTHER" id="PTHR43658:SF8">
    <property type="entry name" value="17-BETA-HYDROXYSTEROID DEHYDROGENASE 14-RELATED"/>
    <property type="match status" value="1"/>
</dbReference>
<dbReference type="Pfam" id="PF00106">
    <property type="entry name" value="adh_short"/>
    <property type="match status" value="1"/>
</dbReference>
<accession>A0A3L0WWW3</accession>
<evidence type="ECO:0000256" key="2">
    <source>
        <dbReference type="ARBA" id="ARBA00023002"/>
    </source>
</evidence>
<dbReference type="FunFam" id="3.40.50.720:FF:000173">
    <property type="entry name" value="3-oxoacyl-[acyl-carrier protein] reductase"/>
    <property type="match status" value="1"/>
</dbReference>
<keyword evidence="2" id="KW-0560">Oxidoreductase</keyword>
<evidence type="ECO:0000313" key="5">
    <source>
        <dbReference type="EMBL" id="MHO03031.1"/>
    </source>
</evidence>
<evidence type="ECO:0000256" key="3">
    <source>
        <dbReference type="RuleBase" id="RU000363"/>
    </source>
</evidence>
<dbReference type="GO" id="GO:0016491">
    <property type="term" value="F:oxidoreductase activity"/>
    <property type="evidence" value="ECO:0007669"/>
    <property type="project" value="UniProtKB-KW"/>
</dbReference>
<dbReference type="PROSITE" id="PS00061">
    <property type="entry name" value="ADH_SHORT"/>
    <property type="match status" value="1"/>
</dbReference>
<dbReference type="Gene3D" id="3.40.50.720">
    <property type="entry name" value="NAD(P)-binding Rossmann-like Domain"/>
    <property type="match status" value="1"/>
</dbReference>
<dbReference type="AlphaFoldDB" id="A0A3L0WWW3"/>
<feature type="domain" description="Ketoreductase" evidence="4">
    <location>
        <begin position="6"/>
        <end position="194"/>
    </location>
</feature>
<dbReference type="InterPro" id="IPR036291">
    <property type="entry name" value="NAD(P)-bd_dom_sf"/>
</dbReference>
<protein>
    <submittedName>
        <fullName evidence="5">SDR family NAD(P)-dependent oxidoreductase</fullName>
    </submittedName>
</protein>
<evidence type="ECO:0000259" key="4">
    <source>
        <dbReference type="SMART" id="SM00822"/>
    </source>
</evidence>
<sequence length="253" mass="26440">MDIKQKIIAVTGAGRGLGRAIALSLASQGAVLALIDVNRADLEVTEAEVRSRDGQCTLFVCNVASEAEVEATFSAIKEQLGALHGLINCAGILRDGMLIKVKEGVLVEKMSLAQWQAVIDVNLTGTFLCGREGAALMAQGGQGGVIINISSIARAGNMGQSNYAASKAGVASLVVTWGRELARHGIRVMGIAPGVFATDMTAAMKPEAMARMQQAIPVGVLGEAHQLADTVHFILANDYLSGRMIELDGGLRL</sequence>
<evidence type="ECO:0000256" key="1">
    <source>
        <dbReference type="ARBA" id="ARBA00006484"/>
    </source>
</evidence>
<dbReference type="PRINTS" id="PR00080">
    <property type="entry name" value="SDRFAMILY"/>
</dbReference>
<dbReference type="InterPro" id="IPR002347">
    <property type="entry name" value="SDR_fam"/>
</dbReference>
<reference evidence="5" key="1">
    <citation type="submission" date="2018-10" db="EMBL/GenBank/DDBJ databases">
        <authorList>
            <consortium name="NARMS: The National Antimicrobial Resistance Monitoring System"/>
        </authorList>
    </citation>
    <scope>NUCLEOTIDE SEQUENCE [LARGE SCALE GENOMIC DNA]</scope>
    <source>
        <strain evidence="5">CVM N17EC0388</strain>
    </source>
</reference>
<dbReference type="SUPFAM" id="SSF51735">
    <property type="entry name" value="NAD(P)-binding Rossmann-fold domains"/>
    <property type="match status" value="1"/>
</dbReference>
<name>A0A3L0WWW3_ECOLX</name>
<proteinExistence type="inferred from homology"/>
<dbReference type="PANTHER" id="PTHR43658">
    <property type="entry name" value="SHORT-CHAIN DEHYDROGENASE/REDUCTASE"/>
    <property type="match status" value="1"/>
</dbReference>
<organism evidence="5">
    <name type="scientific">Escherichia coli</name>
    <dbReference type="NCBI Taxonomy" id="562"/>
    <lineage>
        <taxon>Bacteria</taxon>
        <taxon>Pseudomonadati</taxon>
        <taxon>Pseudomonadota</taxon>
        <taxon>Gammaproteobacteria</taxon>
        <taxon>Enterobacterales</taxon>
        <taxon>Enterobacteriaceae</taxon>
        <taxon>Escherichia</taxon>
    </lineage>
</organism>
<dbReference type="NCBIfam" id="NF006072">
    <property type="entry name" value="PRK08217.1"/>
    <property type="match status" value="1"/>
</dbReference>
<comment type="similarity">
    <text evidence="1 3">Belongs to the short-chain dehydrogenases/reductases (SDR) family.</text>
</comment>
<gene>
    <name evidence="5" type="ORF">D9F05_01335</name>
</gene>
<dbReference type="SMART" id="SM00822">
    <property type="entry name" value="PKS_KR"/>
    <property type="match status" value="1"/>
</dbReference>
<dbReference type="PRINTS" id="PR00081">
    <property type="entry name" value="GDHRDH"/>
</dbReference>
<comment type="caution">
    <text evidence="5">The sequence shown here is derived from an EMBL/GenBank/DDBJ whole genome shotgun (WGS) entry which is preliminary data.</text>
</comment>
<dbReference type="InterPro" id="IPR020904">
    <property type="entry name" value="Sc_DH/Rdtase_CS"/>
</dbReference>
<dbReference type="InterPro" id="IPR057326">
    <property type="entry name" value="KR_dom"/>
</dbReference>